<dbReference type="OrthoDB" id="2370959at2"/>
<comment type="caution">
    <text evidence="2">The sequence shown here is derived from an EMBL/GenBank/DDBJ whole genome shotgun (WGS) entry which is preliminary data.</text>
</comment>
<organism evidence="2 3">
    <name type="scientific">Paenibacillus crassostreae</name>
    <dbReference type="NCBI Taxonomy" id="1763538"/>
    <lineage>
        <taxon>Bacteria</taxon>
        <taxon>Bacillati</taxon>
        <taxon>Bacillota</taxon>
        <taxon>Bacilli</taxon>
        <taxon>Bacillales</taxon>
        <taxon>Paenibacillaceae</taxon>
        <taxon>Paenibacillus</taxon>
    </lineage>
</organism>
<name>A0A167DLK0_9BACL</name>
<gene>
    <name evidence="2" type="ORF">PNBC_10720</name>
</gene>
<dbReference type="EMBL" id="LSFN01000014">
    <property type="protein sequence ID" value="OAB74530.1"/>
    <property type="molecule type" value="Genomic_DNA"/>
</dbReference>
<dbReference type="PROSITE" id="PS50005">
    <property type="entry name" value="TPR"/>
    <property type="match status" value="1"/>
</dbReference>
<dbReference type="SMART" id="SM00028">
    <property type="entry name" value="TPR"/>
    <property type="match status" value="2"/>
</dbReference>
<dbReference type="STRING" id="1763538.LPB68_03240"/>
<evidence type="ECO:0000256" key="1">
    <source>
        <dbReference type="PROSITE-ProRule" id="PRU00339"/>
    </source>
</evidence>
<protein>
    <submittedName>
        <fullName evidence="2">Uncharacterized protein</fullName>
    </submittedName>
</protein>
<sequence length="209" mass="24311">MFQHVFAEMNDMLEEIVKHYPTAQETQKQLLLQRWNMLKAMSDGIIEEWLCFEEKMSTFREYMVLSPVFSLAATPEMEMESFIRGQGYFKLLMFRQSIQQFSNIVNEMPDSVLARLYIAMAHLHLEETSEALVQFHRILPMAEHNRLKAMIYNALGCIHVKLSDTSKAQEYFALALQNDPTMPDPLVNLQVCSHNHGQLQYGSQLISLF</sequence>
<dbReference type="AlphaFoldDB" id="A0A167DLK0"/>
<dbReference type="RefSeq" id="WP_068657927.1">
    <property type="nucleotide sequence ID" value="NZ_CP017770.1"/>
</dbReference>
<proteinExistence type="predicted"/>
<keyword evidence="3" id="KW-1185">Reference proteome</keyword>
<feature type="repeat" description="TPR" evidence="1">
    <location>
        <begin position="149"/>
        <end position="182"/>
    </location>
</feature>
<dbReference type="SUPFAM" id="SSF48452">
    <property type="entry name" value="TPR-like"/>
    <property type="match status" value="1"/>
</dbReference>
<dbReference type="Gene3D" id="1.25.40.10">
    <property type="entry name" value="Tetratricopeptide repeat domain"/>
    <property type="match status" value="1"/>
</dbReference>
<accession>A0A167DLK0</accession>
<evidence type="ECO:0000313" key="2">
    <source>
        <dbReference type="EMBL" id="OAB74530.1"/>
    </source>
</evidence>
<dbReference type="Proteomes" id="UP000077134">
    <property type="component" value="Unassembled WGS sequence"/>
</dbReference>
<dbReference type="InterPro" id="IPR011990">
    <property type="entry name" value="TPR-like_helical_dom_sf"/>
</dbReference>
<reference evidence="2 3" key="1">
    <citation type="submission" date="2016-02" db="EMBL/GenBank/DDBJ databases">
        <title>Paenibacillus sp. LPB0068, isolated from Crassostrea gigas.</title>
        <authorList>
            <person name="Shin S.-K."/>
            <person name="Yi H."/>
        </authorList>
    </citation>
    <scope>NUCLEOTIDE SEQUENCE [LARGE SCALE GENOMIC DNA]</scope>
    <source>
        <strain evidence="2 3">LPB0068</strain>
    </source>
</reference>
<dbReference type="InterPro" id="IPR019734">
    <property type="entry name" value="TPR_rpt"/>
</dbReference>
<dbReference type="Pfam" id="PF04733">
    <property type="entry name" value="Coatomer_E"/>
    <property type="match status" value="1"/>
</dbReference>
<evidence type="ECO:0000313" key="3">
    <source>
        <dbReference type="Proteomes" id="UP000077134"/>
    </source>
</evidence>
<keyword evidence="1" id="KW-0802">TPR repeat</keyword>
<dbReference type="KEGG" id="pcx:LPB68_03240"/>